<sequence>MRSPLSLLFLAHSDVLIQFFPLRVQVVVCTFVIDRCARIYVLFFCLSMSHCVTTPSNRVQATGALRNLSVHDHHQHQLSRRKCQQRTLVQALGHSRLAKHGYSNRHSRGYKSFAIAFLMMPLNLLQGELLSTSEGARIRCRAGVYPAPSGESTNFVLLVQAMWTRFKTGRPTLEAAATLSCAKAWRVRARWLSRVATSPLTRTTTWIWTRRLGTPHEHFQNLAP</sequence>
<dbReference type="Proteomes" id="UP000077266">
    <property type="component" value="Unassembled WGS sequence"/>
</dbReference>
<reference evidence="1 2" key="1">
    <citation type="journal article" date="2016" name="Mol. Biol. Evol.">
        <title>Comparative Genomics of Early-Diverging Mushroom-Forming Fungi Provides Insights into the Origins of Lignocellulose Decay Capabilities.</title>
        <authorList>
            <person name="Nagy L.G."/>
            <person name="Riley R."/>
            <person name="Tritt A."/>
            <person name="Adam C."/>
            <person name="Daum C."/>
            <person name="Floudas D."/>
            <person name="Sun H."/>
            <person name="Yadav J.S."/>
            <person name="Pangilinan J."/>
            <person name="Larsson K.H."/>
            <person name="Matsuura K."/>
            <person name="Barry K."/>
            <person name="Labutti K."/>
            <person name="Kuo R."/>
            <person name="Ohm R.A."/>
            <person name="Bhattacharya S.S."/>
            <person name="Shirouzu T."/>
            <person name="Yoshinaga Y."/>
            <person name="Martin F.M."/>
            <person name="Grigoriev I.V."/>
            <person name="Hibbett D.S."/>
        </authorList>
    </citation>
    <scope>NUCLEOTIDE SEQUENCE [LARGE SCALE GENOMIC DNA]</scope>
    <source>
        <strain evidence="1 2">HHB12029</strain>
    </source>
</reference>
<accession>A0A165PNM3</accession>
<protein>
    <submittedName>
        <fullName evidence="1">Uncharacterized protein</fullName>
    </submittedName>
</protein>
<gene>
    <name evidence="1" type="ORF">EXIGLDRAFT_457178</name>
</gene>
<dbReference type="EMBL" id="KV425888">
    <property type="protein sequence ID" value="KZW02432.1"/>
    <property type="molecule type" value="Genomic_DNA"/>
</dbReference>
<keyword evidence="2" id="KW-1185">Reference proteome</keyword>
<proteinExistence type="predicted"/>
<organism evidence="1 2">
    <name type="scientific">Exidia glandulosa HHB12029</name>
    <dbReference type="NCBI Taxonomy" id="1314781"/>
    <lineage>
        <taxon>Eukaryota</taxon>
        <taxon>Fungi</taxon>
        <taxon>Dikarya</taxon>
        <taxon>Basidiomycota</taxon>
        <taxon>Agaricomycotina</taxon>
        <taxon>Agaricomycetes</taxon>
        <taxon>Auriculariales</taxon>
        <taxon>Exidiaceae</taxon>
        <taxon>Exidia</taxon>
    </lineage>
</organism>
<dbReference type="InParanoid" id="A0A165PNM3"/>
<evidence type="ECO:0000313" key="2">
    <source>
        <dbReference type="Proteomes" id="UP000077266"/>
    </source>
</evidence>
<name>A0A165PNM3_EXIGL</name>
<evidence type="ECO:0000313" key="1">
    <source>
        <dbReference type="EMBL" id="KZW02432.1"/>
    </source>
</evidence>
<dbReference type="AlphaFoldDB" id="A0A165PNM3"/>